<dbReference type="Proteomes" id="UP000242660">
    <property type="component" value="Unassembled WGS sequence"/>
</dbReference>
<dbReference type="PANTHER" id="PTHR31566">
    <property type="entry name" value="CYTOCHROME C BIOGENESIS PROTEIN CCS1, CHLOROPLASTIC"/>
    <property type="match status" value="1"/>
</dbReference>
<dbReference type="Pfam" id="PF05140">
    <property type="entry name" value="ResB"/>
    <property type="match status" value="1"/>
</dbReference>
<keyword evidence="5 6" id="KW-0472">Membrane</keyword>
<keyword evidence="2 6" id="KW-0812">Transmembrane</keyword>
<feature type="domain" description="ResB-like" evidence="7">
    <location>
        <begin position="27"/>
        <end position="702"/>
    </location>
</feature>
<keyword evidence="3" id="KW-0201">Cytochrome c-type biogenesis</keyword>
<evidence type="ECO:0000256" key="5">
    <source>
        <dbReference type="ARBA" id="ARBA00023136"/>
    </source>
</evidence>
<comment type="caution">
    <text evidence="8">The sequence shown here is derived from an EMBL/GenBank/DDBJ whole genome shotgun (WGS) entry which is preliminary data.</text>
</comment>
<evidence type="ECO:0000256" key="4">
    <source>
        <dbReference type="ARBA" id="ARBA00022989"/>
    </source>
</evidence>
<feature type="transmembrane region" description="Helical" evidence="6">
    <location>
        <begin position="29"/>
        <end position="47"/>
    </location>
</feature>
<keyword evidence="9" id="KW-1185">Reference proteome</keyword>
<evidence type="ECO:0000256" key="2">
    <source>
        <dbReference type="ARBA" id="ARBA00022692"/>
    </source>
</evidence>
<name>A0ABX5FCJ1_9BURK</name>
<organism evidence="8 9">
    <name type="scientific">Candidatus Pandoraea novymonadis</name>
    <dbReference type="NCBI Taxonomy" id="1808959"/>
    <lineage>
        <taxon>Bacteria</taxon>
        <taxon>Pseudomonadati</taxon>
        <taxon>Pseudomonadota</taxon>
        <taxon>Betaproteobacteria</taxon>
        <taxon>Burkholderiales</taxon>
        <taxon>Burkholderiaceae</taxon>
        <taxon>Pandoraea</taxon>
    </lineage>
</organism>
<reference evidence="8 9" key="1">
    <citation type="journal article" date="2017" name="Front. Microbiol.">
        <title>Genome of Ca. Pandoraea novymonadis, an Endosymbiotic Bacterium of the Trypanosomatid Novymonas esmeraldas.</title>
        <authorList>
            <person name="Kostygov A.Y."/>
            <person name="Butenko A."/>
            <person name="Nenarokova A."/>
            <person name="Tashyreva D."/>
            <person name="Flegontov P."/>
            <person name="Lukes J."/>
            <person name="Yurchenko V."/>
        </authorList>
    </citation>
    <scope>NUCLEOTIDE SEQUENCE [LARGE SCALE GENOMIC DNA]</scope>
    <source>
        <strain evidence="8 9">E262</strain>
    </source>
</reference>
<evidence type="ECO:0000256" key="6">
    <source>
        <dbReference type="SAM" id="Phobius"/>
    </source>
</evidence>
<proteinExistence type="predicted"/>
<sequence length="715" mass="80779">MSARTSGISPQRECRWCRYSIEIISSMRFAISLLMVLAIVSSIGTIIKQNEPYTNYVNKFGPFWAENFRVLGLFSVYSSGWFLAILGFLMISTVLCVFRNAPKIIADIRNWRDDICEGSLRSFDFQAEFISFVPRSEILTRVRKYIERRGYRSLVRERDGATFLAAKIGTVNKIGYLFIHIAIVIIFFGGVLDSDLLIRAQIFLFDKTLIQDNQVIPEISKNHRLSSENPTFRGHAFIPEGGHSSTAILNFHDGALIQELPFSIELKKFHVDYYSTGVPKLFSSDIVLANSLDGKSLHATIKVNEPFHYKGVTIYQSSFEDGGSKLRLIGYPMTGPKHTSFDVLGEVGDTIKLTNMLSAKRNALDYSIELSDFRSFNVESVPNASEGRAAPSVKKHSLRADLSQYFGSGAPSFLYKDFRNVGPSVQYKIRDRTGQEREYHNYMSPILLEDGQYVFMSGVRDVPDARFQYLRIPADAEMSVKQWMLLRAALSDEKARTEAVRRFVLESLPAAGSEQNFHAELLQSAKRELDLFAGAVAAVEGRQPAGGLQAITDFITTYVPITQQASAAHIFHRILYSTVWHLWQVAREGEGLPLAQLSPDNSRFIHVAINALSDHFLYAAPVFLQLNSFDQIQASVFQLTRSPGKKIVYFGGFLLVLGIFSMFYIRERRLWLLVKVRKHGGSSVLMASSTTRHALDFNREFERMKEEIAVLVETK</sequence>
<comment type="subcellular location">
    <subcellularLocation>
        <location evidence="1">Membrane</location>
        <topology evidence="1">Multi-pass membrane protein</topology>
    </subcellularLocation>
</comment>
<gene>
    <name evidence="8" type="primary">ccsB</name>
    <name evidence="8" type="ORF">BZL35_00948</name>
</gene>
<evidence type="ECO:0000256" key="3">
    <source>
        <dbReference type="ARBA" id="ARBA00022748"/>
    </source>
</evidence>
<dbReference type="InterPro" id="IPR023494">
    <property type="entry name" value="Cyt_c_bgen_Ccs1/CcsB/ResB"/>
</dbReference>
<evidence type="ECO:0000313" key="8">
    <source>
        <dbReference type="EMBL" id="PSB91551.1"/>
    </source>
</evidence>
<keyword evidence="4 6" id="KW-1133">Transmembrane helix</keyword>
<feature type="transmembrane region" description="Helical" evidence="6">
    <location>
        <begin position="647"/>
        <end position="665"/>
    </location>
</feature>
<evidence type="ECO:0000259" key="7">
    <source>
        <dbReference type="Pfam" id="PF05140"/>
    </source>
</evidence>
<evidence type="ECO:0000256" key="1">
    <source>
        <dbReference type="ARBA" id="ARBA00004141"/>
    </source>
</evidence>
<feature type="transmembrane region" description="Helical" evidence="6">
    <location>
        <begin position="174"/>
        <end position="192"/>
    </location>
</feature>
<dbReference type="InterPro" id="IPR007816">
    <property type="entry name" value="ResB-like_domain"/>
</dbReference>
<dbReference type="EMBL" id="MUHY01000004">
    <property type="protein sequence ID" value="PSB91551.1"/>
    <property type="molecule type" value="Genomic_DNA"/>
</dbReference>
<dbReference type="PANTHER" id="PTHR31566:SF0">
    <property type="entry name" value="CYTOCHROME C BIOGENESIS PROTEIN CCS1, CHLOROPLASTIC"/>
    <property type="match status" value="1"/>
</dbReference>
<evidence type="ECO:0000313" key="9">
    <source>
        <dbReference type="Proteomes" id="UP000242660"/>
    </source>
</evidence>
<accession>A0ABX5FCJ1</accession>
<protein>
    <submittedName>
        <fullName evidence="8">Cytochrome c biogenesis protein CcsB</fullName>
    </submittedName>
</protein>
<feature type="transmembrane region" description="Helical" evidence="6">
    <location>
        <begin position="80"/>
        <end position="98"/>
    </location>
</feature>